<keyword evidence="2" id="KW-1185">Reference proteome</keyword>
<accession>A0A3B7MLA0</accession>
<evidence type="ECO:0000313" key="1">
    <source>
        <dbReference type="EMBL" id="AXY75252.1"/>
    </source>
</evidence>
<protein>
    <submittedName>
        <fullName evidence="1">Uncharacterized protein</fullName>
    </submittedName>
</protein>
<dbReference type="KEGG" id="pseg:D3H65_15225"/>
<dbReference type="OrthoDB" id="680797at2"/>
<dbReference type="EMBL" id="CP032157">
    <property type="protein sequence ID" value="AXY75252.1"/>
    <property type="molecule type" value="Genomic_DNA"/>
</dbReference>
<name>A0A3B7MLA0_9BACT</name>
<reference evidence="1 2" key="1">
    <citation type="submission" date="2018-09" db="EMBL/GenBank/DDBJ databases">
        <title>Genome sequencing of strain 6GH32-13.</title>
        <authorList>
            <person name="Weon H.-Y."/>
            <person name="Heo J."/>
            <person name="Kwon S.-W."/>
        </authorList>
    </citation>
    <scope>NUCLEOTIDE SEQUENCE [LARGE SCALE GENOMIC DNA]</scope>
    <source>
        <strain evidence="1 2">5GH32-13</strain>
    </source>
</reference>
<organism evidence="1 2">
    <name type="scientific">Paraflavitalea soli</name>
    <dbReference type="NCBI Taxonomy" id="2315862"/>
    <lineage>
        <taxon>Bacteria</taxon>
        <taxon>Pseudomonadati</taxon>
        <taxon>Bacteroidota</taxon>
        <taxon>Chitinophagia</taxon>
        <taxon>Chitinophagales</taxon>
        <taxon>Chitinophagaceae</taxon>
        <taxon>Paraflavitalea</taxon>
    </lineage>
</organism>
<dbReference type="AlphaFoldDB" id="A0A3B7MLA0"/>
<sequence length="55" mass="6467">MEKALVNKNKGEGKQKQYIDWIYSAKKEETRIERLAETINRLSRGLTLRQNNSSE</sequence>
<evidence type="ECO:0000313" key="2">
    <source>
        <dbReference type="Proteomes" id="UP000263900"/>
    </source>
</evidence>
<dbReference type="Pfam" id="PF13376">
    <property type="entry name" value="OmdA"/>
    <property type="match status" value="1"/>
</dbReference>
<proteinExistence type="predicted"/>
<gene>
    <name evidence="1" type="ORF">D3H65_15225</name>
</gene>
<dbReference type="Proteomes" id="UP000263900">
    <property type="component" value="Chromosome"/>
</dbReference>
<dbReference type="RefSeq" id="WP_119051133.1">
    <property type="nucleotide sequence ID" value="NZ_CP032157.1"/>
</dbReference>